<evidence type="ECO:0000256" key="5">
    <source>
        <dbReference type="ARBA" id="ARBA00022840"/>
    </source>
</evidence>
<keyword evidence="5 12" id="KW-0067">ATP-binding</keyword>
<dbReference type="InterPro" id="IPR014729">
    <property type="entry name" value="Rossmann-like_a/b/a_fold"/>
</dbReference>
<dbReference type="SMART" id="SM00836">
    <property type="entry name" value="DALR_1"/>
    <property type="match status" value="1"/>
</dbReference>
<dbReference type="AlphaFoldDB" id="A0A0N8CE32"/>
<evidence type="ECO:0000256" key="4">
    <source>
        <dbReference type="ARBA" id="ARBA00022741"/>
    </source>
</evidence>
<evidence type="ECO:0000256" key="9">
    <source>
        <dbReference type="ARBA" id="ARBA00039495"/>
    </source>
</evidence>
<organism evidence="13 14">
    <name type="scientific">Daphnia magna</name>
    <dbReference type="NCBI Taxonomy" id="35525"/>
    <lineage>
        <taxon>Eukaryota</taxon>
        <taxon>Metazoa</taxon>
        <taxon>Ecdysozoa</taxon>
        <taxon>Arthropoda</taxon>
        <taxon>Crustacea</taxon>
        <taxon>Branchiopoda</taxon>
        <taxon>Diplostraca</taxon>
        <taxon>Cladocera</taxon>
        <taxon>Anomopoda</taxon>
        <taxon>Daphniidae</taxon>
        <taxon>Daphnia</taxon>
    </lineage>
</organism>
<dbReference type="SUPFAM" id="SSF47323">
    <property type="entry name" value="Anticodon-binding domain of a subclass of class I aminoacyl-tRNA synthetases"/>
    <property type="match status" value="1"/>
</dbReference>
<dbReference type="OrthoDB" id="68056at2759"/>
<dbReference type="InterPro" id="IPR035684">
    <property type="entry name" value="ArgRS_core"/>
</dbReference>
<dbReference type="InterPro" id="IPR008909">
    <property type="entry name" value="DALR_anticod-bd"/>
</dbReference>
<dbReference type="Proteomes" id="UP000076858">
    <property type="component" value="Unassembled WGS sequence"/>
</dbReference>
<evidence type="ECO:0000313" key="14">
    <source>
        <dbReference type="Proteomes" id="UP000076858"/>
    </source>
</evidence>
<accession>A0A0N8CE32</accession>
<keyword evidence="14" id="KW-1185">Reference proteome</keyword>
<dbReference type="Gene3D" id="1.10.730.10">
    <property type="entry name" value="Isoleucyl-tRNA Synthetase, Domain 1"/>
    <property type="match status" value="1"/>
</dbReference>
<dbReference type="InterPro" id="IPR001278">
    <property type="entry name" value="Arg-tRNA-ligase"/>
</dbReference>
<evidence type="ECO:0000256" key="6">
    <source>
        <dbReference type="ARBA" id="ARBA00022917"/>
    </source>
</evidence>
<dbReference type="GO" id="GO:0005739">
    <property type="term" value="C:mitochondrion"/>
    <property type="evidence" value="ECO:0007669"/>
    <property type="project" value="TreeGrafter"/>
</dbReference>
<proteinExistence type="inferred from homology"/>
<evidence type="ECO:0000256" key="1">
    <source>
        <dbReference type="ARBA" id="ARBA00005594"/>
    </source>
</evidence>
<comment type="similarity">
    <text evidence="1 12">Belongs to the class-I aminoacyl-tRNA synthetase family.</text>
</comment>
<dbReference type="EMBL" id="LRGB01001581">
    <property type="protein sequence ID" value="KZS11150.1"/>
    <property type="molecule type" value="Genomic_DNA"/>
</dbReference>
<keyword evidence="7 12" id="KW-0030">Aminoacyl-tRNA synthetase</keyword>
<evidence type="ECO:0000256" key="12">
    <source>
        <dbReference type="RuleBase" id="RU363038"/>
    </source>
</evidence>
<comment type="caution">
    <text evidence="13">The sequence shown here is derived from an EMBL/GenBank/DDBJ whole genome shotgun (WGS) entry which is preliminary data.</text>
</comment>
<reference evidence="13 14" key="1">
    <citation type="submission" date="2016-03" db="EMBL/GenBank/DDBJ databases">
        <title>EvidentialGene: Evidence-directed Construction of Genes on Genomes.</title>
        <authorList>
            <person name="Gilbert D.G."/>
            <person name="Choi J.-H."/>
            <person name="Mockaitis K."/>
            <person name="Colbourne J."/>
            <person name="Pfrender M."/>
        </authorList>
    </citation>
    <scope>NUCLEOTIDE SEQUENCE [LARGE SCALE GENOMIC DNA]</scope>
    <source>
        <strain evidence="13 14">Xinb3</strain>
        <tissue evidence="13">Complete organism</tissue>
    </source>
</reference>
<dbReference type="NCBIfam" id="TIGR00456">
    <property type="entry name" value="argS"/>
    <property type="match status" value="1"/>
</dbReference>
<comment type="catalytic activity">
    <reaction evidence="10">
        <text>tRNA(Arg) + L-arginine + ATP = L-arginyl-tRNA(Arg) + AMP + diphosphate</text>
        <dbReference type="Rhea" id="RHEA:20301"/>
        <dbReference type="Rhea" id="RHEA-COMP:9658"/>
        <dbReference type="Rhea" id="RHEA-COMP:9673"/>
        <dbReference type="ChEBI" id="CHEBI:30616"/>
        <dbReference type="ChEBI" id="CHEBI:32682"/>
        <dbReference type="ChEBI" id="CHEBI:33019"/>
        <dbReference type="ChEBI" id="CHEBI:78442"/>
        <dbReference type="ChEBI" id="CHEBI:78513"/>
        <dbReference type="ChEBI" id="CHEBI:456215"/>
        <dbReference type="EC" id="6.1.1.19"/>
    </reaction>
</comment>
<protein>
    <recommendedName>
        <fullName evidence="9">Probable arginine--tRNA ligase, mitochondrial</fullName>
        <ecNumber evidence="2">6.1.1.19</ecNumber>
    </recommendedName>
    <alternativeName>
        <fullName evidence="8">Arginyl-tRNA synthetase</fullName>
    </alternativeName>
</protein>
<dbReference type="PANTHER" id="PTHR11956:SF11">
    <property type="entry name" value="ARGININE--TRNA LIGASE, MITOCHONDRIAL-RELATED"/>
    <property type="match status" value="1"/>
</dbReference>
<name>A0A0N8CE32_9CRUS</name>
<evidence type="ECO:0000256" key="11">
    <source>
        <dbReference type="ARBA" id="ARBA00049595"/>
    </source>
</evidence>
<dbReference type="Gene3D" id="3.40.50.620">
    <property type="entry name" value="HUPs"/>
    <property type="match status" value="1"/>
</dbReference>
<dbReference type="SUPFAM" id="SSF52374">
    <property type="entry name" value="Nucleotidylyl transferase"/>
    <property type="match status" value="1"/>
</dbReference>
<dbReference type="Pfam" id="PF00750">
    <property type="entry name" value="tRNA-synt_1d"/>
    <property type="match status" value="1"/>
</dbReference>
<gene>
    <name evidence="13" type="ORF">APZ42_023874</name>
</gene>
<dbReference type="CDD" id="cd00671">
    <property type="entry name" value="ArgRS_core"/>
    <property type="match status" value="1"/>
</dbReference>
<dbReference type="PRINTS" id="PR01038">
    <property type="entry name" value="TRNASYNTHARG"/>
</dbReference>
<dbReference type="GO" id="GO:0004814">
    <property type="term" value="F:arginine-tRNA ligase activity"/>
    <property type="evidence" value="ECO:0007669"/>
    <property type="project" value="UniProtKB-EC"/>
</dbReference>
<comment type="function">
    <text evidence="11">Catalyzes the attachment of arginine to tRNA(Arg) in a two-step reaction: arginine is first activated by ATP to form Arg-AMP and then transferred to the acceptor end of tRNA(Arg).</text>
</comment>
<sequence>MAIALRSSLATKVLQALRGVSNIDTLPIESQLVSAFQINPNSTKTRIELQLPLYTVVGERKNHVEKKFMFRKGSEIIEKFETNNSVTGISLSPPESKIPFLNFHLDISCYCRNLLSDILGTSEEAYVSRKLFSLPKDQIVIEFSSPNIAKPFHVGHLRSTIHGNFLSNLFHALGHNVKRLNYLGDWGTQFGLLQFGIDQGWLGWEEISKSPIRSLLEIYVKANTMAEKDESVTARARSLFQKLESGDEELLKNWREIRQFTVTELRQTYARLGVKFDEFNWESQYGIKELSDVLSILEKSGRLITKAEGTKVVRLNDQRTVTLVKSDGSSLYLTRDVAAAIDRWNRFPFRRMFYVVDNAQSDHFVALKSLLSFMGHTWANNIEHVKFGRIKGMSTRKGTIVFLSDLLDEAHIRMKAKQIASPNTRVAVEENPEITDILAISAVVINDLKQRRQRDYTFNWDDALQDKGDTGIRLQYTHSRLHSLEKMCGVSLPEELLSLNTSLIQEPELINVMRDLGMFHQVLQDSYNQLEPCVLVRYLFDLSHSLGVALKTMPVKNQEKELAQVRLAIFSASKRILSIGLKILGVQPLLQM</sequence>
<evidence type="ECO:0000256" key="7">
    <source>
        <dbReference type="ARBA" id="ARBA00023146"/>
    </source>
</evidence>
<dbReference type="STRING" id="35525.A0A0N8CE32"/>
<keyword evidence="4 12" id="KW-0547">Nucleotide-binding</keyword>
<evidence type="ECO:0000256" key="3">
    <source>
        <dbReference type="ARBA" id="ARBA00022598"/>
    </source>
</evidence>
<dbReference type="InterPro" id="IPR001412">
    <property type="entry name" value="aa-tRNA-synth_I_CS"/>
</dbReference>
<dbReference type="FunFam" id="3.40.50.620:FF:000058">
    <property type="entry name" value="Mitochondrial arginyl-tRNA synthetase"/>
    <property type="match status" value="1"/>
</dbReference>
<dbReference type="GO" id="GO:0006420">
    <property type="term" value="P:arginyl-tRNA aminoacylation"/>
    <property type="evidence" value="ECO:0007669"/>
    <property type="project" value="InterPro"/>
</dbReference>
<dbReference type="Pfam" id="PF05746">
    <property type="entry name" value="DALR_1"/>
    <property type="match status" value="1"/>
</dbReference>
<dbReference type="GO" id="GO:0005524">
    <property type="term" value="F:ATP binding"/>
    <property type="evidence" value="ECO:0007669"/>
    <property type="project" value="UniProtKB-KW"/>
</dbReference>
<evidence type="ECO:0000256" key="10">
    <source>
        <dbReference type="ARBA" id="ARBA00049339"/>
    </source>
</evidence>
<evidence type="ECO:0000313" key="13">
    <source>
        <dbReference type="EMBL" id="KZS11150.1"/>
    </source>
</evidence>
<dbReference type="EC" id="6.1.1.19" evidence="2"/>
<dbReference type="PROSITE" id="PS00178">
    <property type="entry name" value="AA_TRNA_LIGASE_I"/>
    <property type="match status" value="1"/>
</dbReference>
<evidence type="ECO:0000256" key="2">
    <source>
        <dbReference type="ARBA" id="ARBA00012837"/>
    </source>
</evidence>
<keyword evidence="3 12" id="KW-0436">Ligase</keyword>
<keyword evidence="6 12" id="KW-0648">Protein biosynthesis</keyword>
<dbReference type="GO" id="GO:0032543">
    <property type="term" value="P:mitochondrial translation"/>
    <property type="evidence" value="ECO:0007669"/>
    <property type="project" value="TreeGrafter"/>
</dbReference>
<evidence type="ECO:0000256" key="8">
    <source>
        <dbReference type="ARBA" id="ARBA00033033"/>
    </source>
</evidence>
<dbReference type="PANTHER" id="PTHR11956">
    <property type="entry name" value="ARGINYL-TRNA SYNTHETASE"/>
    <property type="match status" value="1"/>
</dbReference>
<dbReference type="FunFam" id="1.10.730.10:FF:000006">
    <property type="entry name" value="Arginyl-tRNA synthetase 2, mitochondrial"/>
    <property type="match status" value="1"/>
</dbReference>
<dbReference type="InterPro" id="IPR009080">
    <property type="entry name" value="tRNAsynth_Ia_anticodon-bd"/>
</dbReference>